<keyword evidence="2" id="KW-1185">Reference proteome</keyword>
<evidence type="ECO:0000313" key="1">
    <source>
        <dbReference type="EMBL" id="CAB3993387.1"/>
    </source>
</evidence>
<dbReference type="AlphaFoldDB" id="A0A7D9HYE2"/>
<dbReference type="Proteomes" id="UP001152795">
    <property type="component" value="Unassembled WGS sequence"/>
</dbReference>
<organism evidence="1 2">
    <name type="scientific">Paramuricea clavata</name>
    <name type="common">Red gorgonian</name>
    <name type="synonym">Violescent sea-whip</name>
    <dbReference type="NCBI Taxonomy" id="317549"/>
    <lineage>
        <taxon>Eukaryota</taxon>
        <taxon>Metazoa</taxon>
        <taxon>Cnidaria</taxon>
        <taxon>Anthozoa</taxon>
        <taxon>Octocorallia</taxon>
        <taxon>Malacalcyonacea</taxon>
        <taxon>Plexauridae</taxon>
        <taxon>Paramuricea</taxon>
    </lineage>
</organism>
<name>A0A7D9HYE2_PARCT</name>
<protein>
    <submittedName>
        <fullName evidence="1">Uncharacterized protein</fullName>
    </submittedName>
</protein>
<sequence>MLEEVIGMFMSLFSLFWSDTPRVSFREPTPDTEQRDDRWQPYINKEYENFDTNEQFSSVLINEVLTDYTRLDGASSERRSYWESIPKSLWTTSSITCAMFAPTAFTMVFLYIDLNTTDLCLEWQYHNNTLPLSVKRLRVIGDSIEAVIANLWFPLTMVVLFGWKEFKLRFMSTFYVGFIFGETTIIYYLFLLVFGVYDTHMYYRYPANVMFFSGIFCCSILMLRNIRASDSTLSYSNGHILALVSAEFLACSVLAVTYRYAIVPLFNGIKKENYKFLVAVMVPGLTIIPAVICKHIALRRSSKVVDPGRSFVLVYFIRGGVVYLYRTMQADLKNIWLFIGLSLFSGFLNFLQKVTHRIRIKFWRYIISILNRTVCCRRLNELPRNTPHYRRLKADLEIQDMLFEYSTLVLSQGYFVLYFVESFKLSVWSFLYESLTRVAIGIGIDFFFNCLSNFVQIHYYNIPVGRVWAKYWKRHMLANFIIVTVMVSYFSPVLLSVFQARETGTSTRQYMVRNCTFF</sequence>
<dbReference type="OrthoDB" id="5983751at2759"/>
<accession>A0A7D9HYE2</accession>
<gene>
    <name evidence="1" type="ORF">PACLA_8A028416</name>
</gene>
<evidence type="ECO:0000313" key="2">
    <source>
        <dbReference type="Proteomes" id="UP001152795"/>
    </source>
</evidence>
<comment type="caution">
    <text evidence="1">The sequence shown here is derived from an EMBL/GenBank/DDBJ whole genome shotgun (WGS) entry which is preliminary data.</text>
</comment>
<proteinExistence type="predicted"/>
<reference evidence="1" key="1">
    <citation type="submission" date="2020-04" db="EMBL/GenBank/DDBJ databases">
        <authorList>
            <person name="Alioto T."/>
            <person name="Alioto T."/>
            <person name="Gomez Garrido J."/>
        </authorList>
    </citation>
    <scope>NUCLEOTIDE SEQUENCE</scope>
    <source>
        <strain evidence="1">A484AB</strain>
    </source>
</reference>
<dbReference type="EMBL" id="CACRXK020002250">
    <property type="protein sequence ID" value="CAB3993387.1"/>
    <property type="molecule type" value="Genomic_DNA"/>
</dbReference>